<keyword evidence="1" id="KW-1133">Transmembrane helix</keyword>
<dbReference type="InterPro" id="IPR013830">
    <property type="entry name" value="SGNH_hydro"/>
</dbReference>
<name>A0A2D3URY1_9PEZI</name>
<accession>A0A2D3URY1</accession>
<keyword evidence="1" id="KW-0812">Transmembrane</keyword>
<keyword evidence="1" id="KW-0472">Membrane</keyword>
<dbReference type="OrthoDB" id="3915838at2759"/>
<keyword evidence="4" id="KW-1185">Reference proteome</keyword>
<dbReference type="AlphaFoldDB" id="A0A2D3URY1"/>
<gene>
    <name evidence="3" type="ORF">RCC_03242</name>
</gene>
<evidence type="ECO:0000259" key="2">
    <source>
        <dbReference type="Pfam" id="PF13472"/>
    </source>
</evidence>
<dbReference type="Gene3D" id="3.40.50.1110">
    <property type="entry name" value="SGNH hydrolase"/>
    <property type="match status" value="1"/>
</dbReference>
<dbReference type="Pfam" id="PF13472">
    <property type="entry name" value="Lipase_GDSL_2"/>
    <property type="match status" value="1"/>
</dbReference>
<evidence type="ECO:0000256" key="1">
    <source>
        <dbReference type="SAM" id="Phobius"/>
    </source>
</evidence>
<dbReference type="GeneID" id="35598449"/>
<dbReference type="PANTHER" id="PTHR30383:SF5">
    <property type="entry name" value="SGNH HYDROLASE-TYPE ESTERASE DOMAIN-CONTAINING PROTEIN"/>
    <property type="match status" value="1"/>
</dbReference>
<dbReference type="EMBL" id="FJUY01000004">
    <property type="protein sequence ID" value="CZT17408.1"/>
    <property type="molecule type" value="Genomic_DNA"/>
</dbReference>
<dbReference type="Proteomes" id="UP000225277">
    <property type="component" value="Unassembled WGS sequence"/>
</dbReference>
<evidence type="ECO:0000313" key="4">
    <source>
        <dbReference type="Proteomes" id="UP000225277"/>
    </source>
</evidence>
<feature type="domain" description="SGNH hydrolase-type esterase" evidence="2">
    <location>
        <begin position="62"/>
        <end position="246"/>
    </location>
</feature>
<evidence type="ECO:0000313" key="3">
    <source>
        <dbReference type="EMBL" id="CZT17408.1"/>
    </source>
</evidence>
<dbReference type="SUPFAM" id="SSF52266">
    <property type="entry name" value="SGNH hydrolase"/>
    <property type="match status" value="1"/>
</dbReference>
<reference evidence="3 4" key="1">
    <citation type="submission" date="2016-03" db="EMBL/GenBank/DDBJ databases">
        <authorList>
            <person name="Ploux O."/>
        </authorList>
    </citation>
    <scope>NUCLEOTIDE SEQUENCE [LARGE SCALE GENOMIC DNA]</scope>
    <source>
        <strain evidence="3 4">URUG2</strain>
    </source>
</reference>
<dbReference type="RefSeq" id="XP_023624301.1">
    <property type="nucleotide sequence ID" value="XM_023768533.1"/>
</dbReference>
<dbReference type="PANTHER" id="PTHR30383">
    <property type="entry name" value="THIOESTERASE 1/PROTEASE 1/LYSOPHOSPHOLIPASE L1"/>
    <property type="match status" value="1"/>
</dbReference>
<proteinExistence type="predicted"/>
<organism evidence="3 4">
    <name type="scientific">Ramularia collo-cygni</name>
    <dbReference type="NCBI Taxonomy" id="112498"/>
    <lineage>
        <taxon>Eukaryota</taxon>
        <taxon>Fungi</taxon>
        <taxon>Dikarya</taxon>
        <taxon>Ascomycota</taxon>
        <taxon>Pezizomycotina</taxon>
        <taxon>Dothideomycetes</taxon>
        <taxon>Dothideomycetidae</taxon>
        <taxon>Mycosphaerellales</taxon>
        <taxon>Mycosphaerellaceae</taxon>
        <taxon>Ramularia</taxon>
    </lineage>
</organism>
<dbReference type="InterPro" id="IPR051532">
    <property type="entry name" value="Ester_Hydrolysis_Enzymes"/>
</dbReference>
<sequence length="324" mass="36226">MAIAALAVFQRFRWLLVAAILSFILILLGIGSDAGRNVVIPFVSRDHDGQDVAEIPLRLLPVGDSVTEGRWANGNNGYRLELRNQLVQQGRSVDFIGTMELGDENEDNQHEGWGGMVICIIQEKIMANGILTTHPNLVLLQAGTNDANEAFGLPPVEPHDTAIDRLENLMNAIFCEVPDTALIVAQIQDNHFGTENTARVQQFNSEIPALVTKKLAQGFKIGMVDQFKAVGNNLDTQGIHPNQTGYIKMAHAWFEAINALPSRWIQPARTPLTKAPWSWYRQQRTACNALKGWNRDLYITNMTIGNDTFPPHMDMRNWTRLHDP</sequence>
<protein>
    <recommendedName>
        <fullName evidence="2">SGNH hydrolase-type esterase domain-containing protein</fullName>
    </recommendedName>
</protein>
<dbReference type="InterPro" id="IPR036514">
    <property type="entry name" value="SGNH_hydro_sf"/>
</dbReference>
<feature type="transmembrane region" description="Helical" evidence="1">
    <location>
        <begin position="12"/>
        <end position="31"/>
    </location>
</feature>
<dbReference type="GO" id="GO:0004622">
    <property type="term" value="F:phosphatidylcholine lysophospholipase activity"/>
    <property type="evidence" value="ECO:0007669"/>
    <property type="project" value="TreeGrafter"/>
</dbReference>
<dbReference type="CDD" id="cd01833">
    <property type="entry name" value="XynB_like"/>
    <property type="match status" value="1"/>
</dbReference>